<feature type="domain" description="Plasmid pRiA4b Orf3-like" evidence="1">
    <location>
        <begin position="3"/>
        <end position="178"/>
    </location>
</feature>
<dbReference type="EMBL" id="MLJW01005815">
    <property type="protein sequence ID" value="OIQ67618.1"/>
    <property type="molecule type" value="Genomic_DNA"/>
</dbReference>
<evidence type="ECO:0000313" key="2">
    <source>
        <dbReference type="EMBL" id="OIQ67618.1"/>
    </source>
</evidence>
<accession>A0A1J5P8U0</accession>
<organism evidence="2">
    <name type="scientific">mine drainage metagenome</name>
    <dbReference type="NCBI Taxonomy" id="410659"/>
    <lineage>
        <taxon>unclassified sequences</taxon>
        <taxon>metagenomes</taxon>
        <taxon>ecological metagenomes</taxon>
    </lineage>
</organism>
<gene>
    <name evidence="2" type="ORF">GALL_508020</name>
</gene>
<dbReference type="PANTHER" id="PTHR41878:SF1">
    <property type="entry name" value="TNPR PROTEIN"/>
    <property type="match status" value="1"/>
</dbReference>
<dbReference type="AlphaFoldDB" id="A0A1J5P8U0"/>
<proteinExistence type="predicted"/>
<reference evidence="2" key="1">
    <citation type="submission" date="2016-10" db="EMBL/GenBank/DDBJ databases">
        <title>Sequence of Gallionella enrichment culture.</title>
        <authorList>
            <person name="Poehlein A."/>
            <person name="Muehling M."/>
            <person name="Daniel R."/>
        </authorList>
    </citation>
    <scope>NUCLEOTIDE SEQUENCE</scope>
</reference>
<dbReference type="InterPro" id="IPR024047">
    <property type="entry name" value="MM3350-like_sf"/>
</dbReference>
<dbReference type="Pfam" id="PF07929">
    <property type="entry name" value="PRiA4_ORF3"/>
    <property type="match status" value="1"/>
</dbReference>
<evidence type="ECO:0000259" key="1">
    <source>
        <dbReference type="Pfam" id="PF07929"/>
    </source>
</evidence>
<dbReference type="InterPro" id="IPR012912">
    <property type="entry name" value="Plasmid_pRiA4b_Orf3-like"/>
</dbReference>
<comment type="caution">
    <text evidence="2">The sequence shown here is derived from an EMBL/GenBank/DDBJ whole genome shotgun (WGS) entry which is preliminary data.</text>
</comment>
<sequence>MTFQFKIQLKNISHPPVWRRVLVPFHFSFYKFHLVIQDAFGWGNYHMFQFSPNGFGSYPTIKEPFEDDEDDDCMDAADTEIGDIFKAEGRKFTYIYDFGDTWEHKIILEKIIPDKTTIADCIAGKGTCPPEDCGGPWGYMNMIEILKDPENPEYAEMKEWLGMDEGEEWDLNAFDVKETSAMVRLV</sequence>
<dbReference type="PANTHER" id="PTHR41878">
    <property type="entry name" value="LEXA REPRESSOR-RELATED"/>
    <property type="match status" value="1"/>
</dbReference>
<dbReference type="SUPFAM" id="SSF159941">
    <property type="entry name" value="MM3350-like"/>
    <property type="match status" value="1"/>
</dbReference>
<protein>
    <submittedName>
        <fullName evidence="2">Plasmid pRiA4b ORF-3-like protein</fullName>
    </submittedName>
</protein>
<name>A0A1J5P8U0_9ZZZZ</name>
<dbReference type="Gene3D" id="3.10.290.30">
    <property type="entry name" value="MM3350-like"/>
    <property type="match status" value="1"/>
</dbReference>